<protein>
    <submittedName>
        <fullName evidence="2">Uncharacterized protein</fullName>
    </submittedName>
</protein>
<accession>A0A9P6TH59</accession>
<organism evidence="2 3">
    <name type="scientific">Cronartium quercuum f. sp. fusiforme G11</name>
    <dbReference type="NCBI Taxonomy" id="708437"/>
    <lineage>
        <taxon>Eukaryota</taxon>
        <taxon>Fungi</taxon>
        <taxon>Dikarya</taxon>
        <taxon>Basidiomycota</taxon>
        <taxon>Pucciniomycotina</taxon>
        <taxon>Pucciniomycetes</taxon>
        <taxon>Pucciniales</taxon>
        <taxon>Coleosporiaceae</taxon>
        <taxon>Cronartium</taxon>
    </lineage>
</organism>
<proteinExistence type="predicted"/>
<reference evidence="2" key="1">
    <citation type="submission" date="2013-11" db="EMBL/GenBank/DDBJ databases">
        <title>Genome sequence of the fusiform rust pathogen reveals effectors for host alternation and coevolution with pine.</title>
        <authorList>
            <consortium name="DOE Joint Genome Institute"/>
            <person name="Smith K."/>
            <person name="Pendleton A."/>
            <person name="Kubisiak T."/>
            <person name="Anderson C."/>
            <person name="Salamov A."/>
            <person name="Aerts A."/>
            <person name="Riley R."/>
            <person name="Clum A."/>
            <person name="Lindquist E."/>
            <person name="Ence D."/>
            <person name="Campbell M."/>
            <person name="Kronenberg Z."/>
            <person name="Feau N."/>
            <person name="Dhillon B."/>
            <person name="Hamelin R."/>
            <person name="Burleigh J."/>
            <person name="Smith J."/>
            <person name="Yandell M."/>
            <person name="Nelson C."/>
            <person name="Grigoriev I."/>
            <person name="Davis J."/>
        </authorList>
    </citation>
    <scope>NUCLEOTIDE SEQUENCE</scope>
    <source>
        <strain evidence="2">G11</strain>
    </source>
</reference>
<gene>
    <name evidence="2" type="ORF">CROQUDRAFT_650228</name>
</gene>
<keyword evidence="3" id="KW-1185">Reference proteome</keyword>
<dbReference type="AlphaFoldDB" id="A0A9P6TH59"/>
<feature type="region of interest" description="Disordered" evidence="1">
    <location>
        <begin position="222"/>
        <end position="242"/>
    </location>
</feature>
<evidence type="ECO:0000313" key="3">
    <source>
        <dbReference type="Proteomes" id="UP000886653"/>
    </source>
</evidence>
<name>A0A9P6TH59_9BASI</name>
<comment type="caution">
    <text evidence="2">The sequence shown here is derived from an EMBL/GenBank/DDBJ whole genome shotgun (WGS) entry which is preliminary data.</text>
</comment>
<feature type="compositionally biased region" description="Polar residues" evidence="1">
    <location>
        <begin position="33"/>
        <end position="45"/>
    </location>
</feature>
<dbReference type="OrthoDB" id="2498459at2759"/>
<feature type="region of interest" description="Disordered" evidence="1">
    <location>
        <begin position="161"/>
        <end position="182"/>
    </location>
</feature>
<evidence type="ECO:0000256" key="1">
    <source>
        <dbReference type="SAM" id="MobiDB-lite"/>
    </source>
</evidence>
<dbReference type="Proteomes" id="UP000886653">
    <property type="component" value="Unassembled WGS sequence"/>
</dbReference>
<feature type="compositionally biased region" description="Basic and acidic residues" evidence="1">
    <location>
        <begin position="52"/>
        <end position="61"/>
    </location>
</feature>
<sequence length="242" mass="25797">MNTTFQSFATHPCKKRDHPLGPPTAFSEEPNENFASLPTRGTEQMMSDGPEPESKRSRLDDPQPVLQFHVREASVPDHQQPVAPVKKSYKNRNLNISIPPVGPAPPSALCPGLGLSPTSDGDPVTPLYQIVHTPTTAPGAPGPGDPAEIRRLEKSWANSMGNDEQISPAFPNFRHGSETNESGLMLEPSAHASGHETSAALREMFALTASAKTPTFAPASFSLTFGNENTKGYQSGTGTNSG</sequence>
<dbReference type="EMBL" id="MU167209">
    <property type="protein sequence ID" value="KAG0152152.1"/>
    <property type="molecule type" value="Genomic_DNA"/>
</dbReference>
<feature type="region of interest" description="Disordered" evidence="1">
    <location>
        <begin position="1"/>
        <end position="65"/>
    </location>
</feature>
<evidence type="ECO:0000313" key="2">
    <source>
        <dbReference type="EMBL" id="KAG0152152.1"/>
    </source>
</evidence>